<dbReference type="SUPFAM" id="SSF52980">
    <property type="entry name" value="Restriction endonuclease-like"/>
    <property type="match status" value="1"/>
</dbReference>
<dbReference type="InterPro" id="IPR007569">
    <property type="entry name" value="DUF559"/>
</dbReference>
<comment type="caution">
    <text evidence="2">The sequence shown here is derived from an EMBL/GenBank/DDBJ whole genome shotgun (WGS) entry which is preliminary data.</text>
</comment>
<evidence type="ECO:0000259" key="1">
    <source>
        <dbReference type="Pfam" id="PF04480"/>
    </source>
</evidence>
<dbReference type="InterPro" id="IPR011335">
    <property type="entry name" value="Restrct_endonuc-II-like"/>
</dbReference>
<evidence type="ECO:0000313" key="3">
    <source>
        <dbReference type="Proteomes" id="UP000412028"/>
    </source>
</evidence>
<sequence length="343" mass="38166">MLLYRILCHGNFTFDHIAHPVMTSDDWRAYGGFMMTTMNDGGGYDRGSAAMSVSLADRRQNMIRRCTDAAKSAGTTILFGMTTSLILQAVPVPSGVALASGGEERLHTVSSSWDKRVRGSGLQAHVWKRLTNDSCIRINQYVYALDLIHTWAQMSSRIALVDLVALADAVVTTLSQYPGRGASNTNAHAIRDAMIEFVNNGERFSGKRNCIKALALCRTGVMSPMETLARLYLMTYGIPDPETNYVVPGVTFQSGVEMTLDMAWPDVKVAVEYDGDQHRTDKTQWRRDQEKRELLRSQGWVVMVVTADNLCDDSARSLFAFMVGRYLATRGMHVNFRLTAMPL</sequence>
<reference evidence="2 3" key="1">
    <citation type="journal article" date="2019" name="Syst. Appl. Microbiol.">
        <title>Characterization of Bifidobacterium species in feaces of the Egyptian fruit bat: Description of B. vespertilionis sp. nov. and B. rousetti sp. nov.</title>
        <authorList>
            <person name="Modesto M."/>
            <person name="Satti M."/>
            <person name="Watanabe K."/>
            <person name="Puglisi E."/>
            <person name="Morelli L."/>
            <person name="Huang C.-H."/>
            <person name="Liou J.-S."/>
            <person name="Miyashita M."/>
            <person name="Tamura T."/>
            <person name="Saito S."/>
            <person name="Mori K."/>
            <person name="Huang L."/>
            <person name="Sciavilla P."/>
            <person name="Sandri C."/>
            <person name="Spiezio C."/>
            <person name="Vitali F."/>
            <person name="Cavalieri D."/>
            <person name="Perpetuini G."/>
            <person name="Tofalo R."/>
            <person name="Bonetti A."/>
            <person name="Arita M."/>
            <person name="Mattarelli P."/>
        </authorList>
    </citation>
    <scope>NUCLEOTIDE SEQUENCE [LARGE SCALE GENOMIC DNA]</scope>
    <source>
        <strain evidence="2 3">RST7</strain>
    </source>
</reference>
<feature type="domain" description="DUF559" evidence="1">
    <location>
        <begin position="260"/>
        <end position="314"/>
    </location>
</feature>
<accession>A0A5N0A0M0</accession>
<dbReference type="EMBL" id="RZUI01000006">
    <property type="protein sequence ID" value="KAA8830227.1"/>
    <property type="molecule type" value="Genomic_DNA"/>
</dbReference>
<gene>
    <name evidence="2" type="ORF">EMO89_06115</name>
</gene>
<dbReference type="Proteomes" id="UP000412028">
    <property type="component" value="Unassembled WGS sequence"/>
</dbReference>
<name>A0A5N0A0M0_9BIFI</name>
<dbReference type="OrthoDB" id="3173471at2"/>
<evidence type="ECO:0000313" key="2">
    <source>
        <dbReference type="EMBL" id="KAA8830227.1"/>
    </source>
</evidence>
<dbReference type="Pfam" id="PF04480">
    <property type="entry name" value="DUF559"/>
    <property type="match status" value="1"/>
</dbReference>
<organism evidence="2 3">
    <name type="scientific">Bifidobacterium tissieri</name>
    <dbReference type="NCBI Taxonomy" id="1630162"/>
    <lineage>
        <taxon>Bacteria</taxon>
        <taxon>Bacillati</taxon>
        <taxon>Actinomycetota</taxon>
        <taxon>Actinomycetes</taxon>
        <taxon>Bifidobacteriales</taxon>
        <taxon>Bifidobacteriaceae</taxon>
        <taxon>Bifidobacterium</taxon>
    </lineage>
</organism>
<dbReference type="Gene3D" id="3.40.960.10">
    <property type="entry name" value="VSR Endonuclease"/>
    <property type="match status" value="1"/>
</dbReference>
<proteinExistence type="predicted"/>
<dbReference type="AlphaFoldDB" id="A0A5N0A0M0"/>
<protein>
    <submittedName>
        <fullName evidence="2">DUF559 domain-containing protein</fullName>
    </submittedName>
</protein>